<keyword evidence="20" id="KW-1185">Reference proteome</keyword>
<dbReference type="Gene3D" id="2.40.50.140">
    <property type="entry name" value="Nucleic acid-binding proteins"/>
    <property type="match status" value="1"/>
</dbReference>
<evidence type="ECO:0000256" key="5">
    <source>
        <dbReference type="ARBA" id="ARBA00022723"/>
    </source>
</evidence>
<dbReference type="Gene3D" id="1.10.3260.10">
    <property type="entry name" value="DNA ligase, ATP-dependent, N-terminal domain"/>
    <property type="match status" value="1"/>
</dbReference>
<dbReference type="InterPro" id="IPR016059">
    <property type="entry name" value="DNA_ligase_ATP-dep_CS"/>
</dbReference>
<evidence type="ECO:0000313" key="20">
    <source>
        <dbReference type="Proteomes" id="UP000243217"/>
    </source>
</evidence>
<dbReference type="PROSITE" id="PS50160">
    <property type="entry name" value="DNA_LIGASE_A3"/>
    <property type="match status" value="1"/>
</dbReference>
<evidence type="ECO:0000256" key="6">
    <source>
        <dbReference type="ARBA" id="ARBA00022737"/>
    </source>
</evidence>
<keyword evidence="5" id="KW-0479">Metal-binding</keyword>
<dbReference type="GO" id="GO:0071897">
    <property type="term" value="P:DNA biosynthetic process"/>
    <property type="evidence" value="ECO:0007669"/>
    <property type="project" value="InterPro"/>
</dbReference>
<evidence type="ECO:0000259" key="18">
    <source>
        <dbReference type="PROSITE" id="PS50172"/>
    </source>
</evidence>
<dbReference type="Gene3D" id="3.30.470.30">
    <property type="entry name" value="DNA ligase/mRNA capping enzyme"/>
    <property type="match status" value="1"/>
</dbReference>
<dbReference type="Pfam" id="PF01068">
    <property type="entry name" value="DNA_ligase_A_M"/>
    <property type="match status" value="1"/>
</dbReference>
<evidence type="ECO:0000259" key="17">
    <source>
        <dbReference type="PROSITE" id="PS50160"/>
    </source>
</evidence>
<dbReference type="PROSITE" id="PS00697">
    <property type="entry name" value="DNA_LIGASE_A1"/>
    <property type="match status" value="1"/>
</dbReference>
<dbReference type="AlphaFoldDB" id="A0A1W0A5Q0"/>
<dbReference type="Gene3D" id="3.40.50.10190">
    <property type="entry name" value="BRCT domain"/>
    <property type="match status" value="2"/>
</dbReference>
<keyword evidence="13" id="KW-0539">Nucleus</keyword>
<evidence type="ECO:0000256" key="11">
    <source>
        <dbReference type="ARBA" id="ARBA00023172"/>
    </source>
</evidence>
<evidence type="ECO:0000256" key="3">
    <source>
        <dbReference type="ARBA" id="ARBA00007572"/>
    </source>
</evidence>
<evidence type="ECO:0000256" key="2">
    <source>
        <dbReference type="ARBA" id="ARBA00004123"/>
    </source>
</evidence>
<dbReference type="GO" id="GO:0046872">
    <property type="term" value="F:metal ion binding"/>
    <property type="evidence" value="ECO:0007669"/>
    <property type="project" value="UniProtKB-KW"/>
</dbReference>
<dbReference type="STRING" id="74557.A0A1W0A5Q0"/>
<dbReference type="PANTHER" id="PTHR45997:SF1">
    <property type="entry name" value="DNA LIGASE 4"/>
    <property type="match status" value="1"/>
</dbReference>
<keyword evidence="9 15" id="KW-0067">ATP-binding</keyword>
<dbReference type="InterPro" id="IPR012309">
    <property type="entry name" value="DNA_ligase_ATP-dep_C"/>
</dbReference>
<keyword evidence="6" id="KW-0677">Repeat</keyword>
<dbReference type="GO" id="GO:0005524">
    <property type="term" value="F:ATP binding"/>
    <property type="evidence" value="ECO:0007669"/>
    <property type="project" value="UniProtKB-KW"/>
</dbReference>
<sequence>MAHGGSFSSLCNVLERVAITSKNDAKLKIIFSPELRKVCAGASLYPLLRLILPHLDRERTYKLKEKKLAALYVELLGLSPTSADGKKLLHWTDPTIVTSRAVGDFSMVLQEVMQYRSKPKASNMTIQDVNQLLDELNEYDPEAGNVMAKKKQVLLKFITQFTAEEQKWLVRMVIKDLKVGIRHERVLQFIHPDAVEMFNHTNDLARVCSELTDSMVRYVPQIAPFQVFTPMLAKRLPFGECTQAMNSNSFYMEPKLDGERITCHVQTKEDGSREFQLISRNGINYTEKYGPCISSFVNTQVHQMFDVILDGEMLVWDSVEFKFLSFGSLKSVASEQVQGKNDHKWLCYVVWDIVYLGGKSASTLLAKLCPTIKTETTNIMGLPLTSRLKILSAVLTPLDHRVMRIEQTLVPASLSPVERHERVMADIDKRLSAGYEGLILKDATSHYMCGEVGRKSQRWIKLKPDYAGMTRQLDVIVIGGYYGSGSRRGGAVSHFLLGVLERPLSENDFSVPVVSFCKVGTGYSMEELDALRKHLAPHWQPWEVNKLPSYFDGWSPKSDTKPDVWIRPEDSVCVEIYGFELTYTTEYQTGLTLRFPRLKAIRYDKSWSECLTMAQLNTMKGQQFNQKRAVDVAFGQKETSKRLKSTQKTKRAALDRGHVGVSLAYTQANLDEVVEASKVFQGCTFCVLPGKYPDEMTKQSIEQLLYSHGGTCVQNPHPKLNSSETTKIIAVNGDGVKLRNYMKQGIYDVITIDWICRCIDSQQKEPLRARDYIFTTESTASHLKTQYDVYGDHYTTPVTVEELQIILKSHAFQENTWPKPWQEHLESASFEEQAVVECQSNFFWHCVVYVDQFEDIYTEPGIAEVNRTSEMHQIAQYIKLFGGRIVDYVASNTTHIILPENSERQSRLSSVRPIVQKLRHSFGREPVVVTTSWVYDCLRARQQLPMEMDQTNYQLPC</sequence>
<evidence type="ECO:0000256" key="13">
    <source>
        <dbReference type="ARBA" id="ARBA00023242"/>
    </source>
</evidence>
<dbReference type="Pfam" id="PF04675">
    <property type="entry name" value="DNA_ligase_A_N"/>
    <property type="match status" value="1"/>
</dbReference>
<evidence type="ECO:0000256" key="4">
    <source>
        <dbReference type="ARBA" id="ARBA00022598"/>
    </source>
</evidence>
<organism evidence="19 20">
    <name type="scientific">Thraustotheca clavata</name>
    <dbReference type="NCBI Taxonomy" id="74557"/>
    <lineage>
        <taxon>Eukaryota</taxon>
        <taxon>Sar</taxon>
        <taxon>Stramenopiles</taxon>
        <taxon>Oomycota</taxon>
        <taxon>Saprolegniomycetes</taxon>
        <taxon>Saprolegniales</taxon>
        <taxon>Achlyaceae</taxon>
        <taxon>Thraustotheca</taxon>
    </lineage>
</organism>
<evidence type="ECO:0000256" key="16">
    <source>
        <dbReference type="RuleBase" id="RU004196"/>
    </source>
</evidence>
<dbReference type="SUPFAM" id="SSF50249">
    <property type="entry name" value="Nucleic acid-binding proteins"/>
    <property type="match status" value="1"/>
</dbReference>
<keyword evidence="10" id="KW-0460">Magnesium</keyword>
<evidence type="ECO:0000313" key="19">
    <source>
        <dbReference type="EMBL" id="OQS05575.1"/>
    </source>
</evidence>
<dbReference type="GO" id="GO:0006303">
    <property type="term" value="P:double-strand break repair via nonhomologous end joining"/>
    <property type="evidence" value="ECO:0007669"/>
    <property type="project" value="TreeGrafter"/>
</dbReference>
<evidence type="ECO:0000256" key="8">
    <source>
        <dbReference type="ARBA" id="ARBA00022763"/>
    </source>
</evidence>
<dbReference type="SUPFAM" id="SSF117018">
    <property type="entry name" value="ATP-dependent DNA ligase DNA-binding domain"/>
    <property type="match status" value="1"/>
</dbReference>
<evidence type="ECO:0000256" key="15">
    <source>
        <dbReference type="RuleBase" id="RU000617"/>
    </source>
</evidence>
<feature type="domain" description="BRCT" evidence="18">
    <location>
        <begin position="675"/>
        <end position="772"/>
    </location>
</feature>
<dbReference type="GO" id="GO:0006297">
    <property type="term" value="P:nucleotide-excision repair, DNA gap filling"/>
    <property type="evidence" value="ECO:0007669"/>
    <property type="project" value="TreeGrafter"/>
</dbReference>
<keyword evidence="8 15" id="KW-0227">DNA damage</keyword>
<keyword evidence="12 15" id="KW-0234">DNA repair</keyword>
<dbReference type="PANTHER" id="PTHR45997">
    <property type="entry name" value="DNA LIGASE 4"/>
    <property type="match status" value="1"/>
</dbReference>
<feature type="domain" description="ATP-dependent DNA ligase family profile" evidence="17">
    <location>
        <begin position="346"/>
        <end position="501"/>
    </location>
</feature>
<evidence type="ECO:0000256" key="1">
    <source>
        <dbReference type="ARBA" id="ARBA00001946"/>
    </source>
</evidence>
<keyword evidence="11 15" id="KW-0233">DNA recombination</keyword>
<keyword evidence="4 15" id="KW-0436">Ligase</keyword>
<accession>A0A1W0A5Q0</accession>
<dbReference type="PROSITE" id="PS50172">
    <property type="entry name" value="BRCT"/>
    <property type="match status" value="2"/>
</dbReference>
<dbReference type="SUPFAM" id="SSF56091">
    <property type="entry name" value="DNA ligase/mRNA capping enzyme, catalytic domain"/>
    <property type="match status" value="1"/>
</dbReference>
<gene>
    <name evidence="19" type="ORF">THRCLA_02318</name>
</gene>
<evidence type="ECO:0000256" key="9">
    <source>
        <dbReference type="ARBA" id="ARBA00022840"/>
    </source>
</evidence>
<dbReference type="InterPro" id="IPR044125">
    <property type="entry name" value="Adenylation_DNA_ligase_IV"/>
</dbReference>
<dbReference type="OrthoDB" id="151490at2759"/>
<dbReference type="EC" id="6.5.1.1" evidence="15"/>
<dbReference type="NCBIfam" id="TIGR00574">
    <property type="entry name" value="dnl1"/>
    <property type="match status" value="1"/>
</dbReference>
<dbReference type="GO" id="GO:0003910">
    <property type="term" value="F:DNA ligase (ATP) activity"/>
    <property type="evidence" value="ECO:0007669"/>
    <property type="project" value="UniProtKB-EC"/>
</dbReference>
<evidence type="ECO:0000256" key="10">
    <source>
        <dbReference type="ARBA" id="ARBA00022842"/>
    </source>
</evidence>
<dbReference type="InterPro" id="IPR012340">
    <property type="entry name" value="NA-bd_OB-fold"/>
</dbReference>
<dbReference type="CDD" id="cd07903">
    <property type="entry name" value="Adenylation_DNA_ligase_IV"/>
    <property type="match status" value="1"/>
</dbReference>
<dbReference type="GO" id="GO:0032807">
    <property type="term" value="C:DNA ligase IV complex"/>
    <property type="evidence" value="ECO:0007669"/>
    <property type="project" value="TreeGrafter"/>
</dbReference>
<dbReference type="InterPro" id="IPR012308">
    <property type="entry name" value="DNA_ligase_ATP-dep_N"/>
</dbReference>
<dbReference type="GO" id="GO:0003677">
    <property type="term" value="F:DNA binding"/>
    <property type="evidence" value="ECO:0007669"/>
    <property type="project" value="InterPro"/>
</dbReference>
<dbReference type="Proteomes" id="UP000243217">
    <property type="component" value="Unassembled WGS sequence"/>
</dbReference>
<dbReference type="InterPro" id="IPR036420">
    <property type="entry name" value="BRCT_dom_sf"/>
</dbReference>
<comment type="caution">
    <text evidence="19">The sequence shown here is derived from an EMBL/GenBank/DDBJ whole genome shotgun (WGS) entry which is preliminary data.</text>
</comment>
<comment type="catalytic activity">
    <reaction evidence="14 15">
        <text>ATP + (deoxyribonucleotide)n-3'-hydroxyl + 5'-phospho-(deoxyribonucleotide)m = (deoxyribonucleotide)n+m + AMP + diphosphate.</text>
        <dbReference type="EC" id="6.5.1.1"/>
    </reaction>
</comment>
<comment type="subcellular location">
    <subcellularLocation>
        <location evidence="2">Nucleus</location>
    </subcellularLocation>
</comment>
<proteinExistence type="inferred from homology"/>
<dbReference type="CDD" id="cd07968">
    <property type="entry name" value="OBF_DNA_ligase_IV"/>
    <property type="match status" value="1"/>
</dbReference>
<dbReference type="InterPro" id="IPR001357">
    <property type="entry name" value="BRCT_dom"/>
</dbReference>
<dbReference type="GO" id="GO:0006310">
    <property type="term" value="P:DNA recombination"/>
    <property type="evidence" value="ECO:0007669"/>
    <property type="project" value="UniProtKB-KW"/>
</dbReference>
<dbReference type="InterPro" id="IPR012310">
    <property type="entry name" value="DNA_ligase_ATP-dep_cent"/>
</dbReference>
<dbReference type="EMBL" id="JNBS01000443">
    <property type="protein sequence ID" value="OQS05575.1"/>
    <property type="molecule type" value="Genomic_DNA"/>
</dbReference>
<dbReference type="InterPro" id="IPR036599">
    <property type="entry name" value="DNA_ligase_N_sf"/>
</dbReference>
<feature type="domain" description="BRCT" evidence="18">
    <location>
        <begin position="838"/>
        <end position="951"/>
    </location>
</feature>
<evidence type="ECO:0000256" key="7">
    <source>
        <dbReference type="ARBA" id="ARBA00022741"/>
    </source>
</evidence>
<dbReference type="Pfam" id="PF04679">
    <property type="entry name" value="DNA_ligase_A_C"/>
    <property type="match status" value="1"/>
</dbReference>
<keyword evidence="7 15" id="KW-0547">Nucleotide-binding</keyword>
<dbReference type="InterPro" id="IPR029710">
    <property type="entry name" value="LIG4"/>
</dbReference>
<dbReference type="SMART" id="SM00292">
    <property type="entry name" value="BRCT"/>
    <property type="match status" value="2"/>
</dbReference>
<comment type="similarity">
    <text evidence="3 16">Belongs to the ATP-dependent DNA ligase family.</text>
</comment>
<name>A0A1W0A5Q0_9STRA</name>
<protein>
    <recommendedName>
        <fullName evidence="15">DNA ligase</fullName>
        <ecNumber evidence="15">6.5.1.1</ecNumber>
    </recommendedName>
</protein>
<evidence type="ECO:0000256" key="12">
    <source>
        <dbReference type="ARBA" id="ARBA00023204"/>
    </source>
</evidence>
<reference evidence="19 20" key="1">
    <citation type="journal article" date="2014" name="Genome Biol. Evol.">
        <title>The secreted proteins of Achlya hypogyna and Thraustotheca clavata identify the ancestral oomycete secretome and reveal gene acquisitions by horizontal gene transfer.</title>
        <authorList>
            <person name="Misner I."/>
            <person name="Blouin N."/>
            <person name="Leonard G."/>
            <person name="Richards T.A."/>
            <person name="Lane C.E."/>
        </authorList>
    </citation>
    <scope>NUCLEOTIDE SEQUENCE [LARGE SCALE GENOMIC DNA]</scope>
    <source>
        <strain evidence="19 20">ATCC 34112</strain>
    </source>
</reference>
<evidence type="ECO:0000256" key="14">
    <source>
        <dbReference type="ARBA" id="ARBA00034003"/>
    </source>
</evidence>
<dbReference type="Pfam" id="PF00533">
    <property type="entry name" value="BRCT"/>
    <property type="match status" value="2"/>
</dbReference>
<dbReference type="SUPFAM" id="SSF52113">
    <property type="entry name" value="BRCT domain"/>
    <property type="match status" value="2"/>
</dbReference>
<comment type="cofactor">
    <cofactor evidence="1">
        <name>Mg(2+)</name>
        <dbReference type="ChEBI" id="CHEBI:18420"/>
    </cofactor>
</comment>
<dbReference type="InterPro" id="IPR000977">
    <property type="entry name" value="DNA_ligase_ATP-dep"/>
</dbReference>